<sequence length="499" mass="55844">MKTKIITADIKRLAIAYLTVWLLAGCGTDWLEIKPKGRFTEEDLPAGSLEGRVFAAYSGLRSEATSGLPYAAVHNIRSDDAHLGSNSGDYAQAGPIYDEFNYSLSHWLTDSYWDGHYALINLTNNVITALDSIAEPSTGTLVNVAEAKFLRGWAYFNLVRTFGEVPIIDFRITDQASAIRPKSTIDAIYRFIDADIAEAVAMLPEQWDGYPGRATRGAALAVQTKTYMARQLYAQALASAQAIISSGVYDLSVPYHQIFREERENSKESIFEIQALFDGVQDFGVTWASRQGVRGSGEWNLGWGWNIPNQRLIDAFEPNDPRHEATVLYSGKDDGFGNVLPDNLPRAQWNKKAYTDPAIRRQLGNNFGRWFNVRIIRYADIVLLAAEAANELGGDANIDLALDYLEQVRARARGGNSGILPPVTTRNQAELRQAIRHERQVELGMENERFFDLVRWGIDVETMHGAGHVGYQQRNRYFPIPQKEVDRSGGVLIQNPDYQ</sequence>
<evidence type="ECO:0000256" key="4">
    <source>
        <dbReference type="ARBA" id="ARBA00023136"/>
    </source>
</evidence>
<dbReference type="InterPro" id="IPR012944">
    <property type="entry name" value="SusD_RagB_dom"/>
</dbReference>
<dbReference type="OrthoDB" id="618454at2"/>
<dbReference type="AlphaFoldDB" id="A0A1I1IEJ5"/>
<keyword evidence="9" id="KW-1185">Reference proteome</keyword>
<dbReference type="Pfam" id="PF14322">
    <property type="entry name" value="SusD-like_3"/>
    <property type="match status" value="1"/>
</dbReference>
<organism evidence="8 9">
    <name type="scientific">Parapedobacter composti</name>
    <dbReference type="NCBI Taxonomy" id="623281"/>
    <lineage>
        <taxon>Bacteria</taxon>
        <taxon>Pseudomonadati</taxon>
        <taxon>Bacteroidota</taxon>
        <taxon>Sphingobacteriia</taxon>
        <taxon>Sphingobacteriales</taxon>
        <taxon>Sphingobacteriaceae</taxon>
        <taxon>Parapedobacter</taxon>
    </lineage>
</organism>
<evidence type="ECO:0000256" key="2">
    <source>
        <dbReference type="ARBA" id="ARBA00006275"/>
    </source>
</evidence>
<feature type="domain" description="SusD-like N-terminal" evidence="7">
    <location>
        <begin position="109"/>
        <end position="227"/>
    </location>
</feature>
<feature type="domain" description="RagB/SusD" evidence="6">
    <location>
        <begin position="310"/>
        <end position="498"/>
    </location>
</feature>
<dbReference type="RefSeq" id="WP_090973602.1">
    <property type="nucleotide sequence ID" value="NZ_FOLL01000009.1"/>
</dbReference>
<proteinExistence type="inferred from homology"/>
<dbReference type="Gene3D" id="1.25.40.390">
    <property type="match status" value="1"/>
</dbReference>
<evidence type="ECO:0000259" key="7">
    <source>
        <dbReference type="Pfam" id="PF14322"/>
    </source>
</evidence>
<keyword evidence="3" id="KW-0732">Signal</keyword>
<dbReference type="InterPro" id="IPR011990">
    <property type="entry name" value="TPR-like_helical_dom_sf"/>
</dbReference>
<dbReference type="EMBL" id="FOLL01000009">
    <property type="protein sequence ID" value="SFC34644.1"/>
    <property type="molecule type" value="Genomic_DNA"/>
</dbReference>
<reference evidence="8 9" key="1">
    <citation type="submission" date="2016-10" db="EMBL/GenBank/DDBJ databases">
        <authorList>
            <person name="de Groot N.N."/>
        </authorList>
    </citation>
    <scope>NUCLEOTIDE SEQUENCE [LARGE SCALE GENOMIC DNA]</scope>
    <source>
        <strain evidence="8 9">DSM 22900</strain>
    </source>
</reference>
<evidence type="ECO:0000313" key="8">
    <source>
        <dbReference type="EMBL" id="SFC34644.1"/>
    </source>
</evidence>
<evidence type="ECO:0000256" key="1">
    <source>
        <dbReference type="ARBA" id="ARBA00004442"/>
    </source>
</evidence>
<evidence type="ECO:0000313" key="9">
    <source>
        <dbReference type="Proteomes" id="UP000199577"/>
    </source>
</evidence>
<dbReference type="Proteomes" id="UP000199577">
    <property type="component" value="Unassembled WGS sequence"/>
</dbReference>
<dbReference type="PROSITE" id="PS51257">
    <property type="entry name" value="PROKAR_LIPOPROTEIN"/>
    <property type="match status" value="1"/>
</dbReference>
<keyword evidence="4" id="KW-0472">Membrane</keyword>
<dbReference type="CDD" id="cd08977">
    <property type="entry name" value="SusD"/>
    <property type="match status" value="1"/>
</dbReference>
<dbReference type="GO" id="GO:0009279">
    <property type="term" value="C:cell outer membrane"/>
    <property type="evidence" value="ECO:0007669"/>
    <property type="project" value="UniProtKB-SubCell"/>
</dbReference>
<dbReference type="STRING" id="623281.SAMN05421747_10922"/>
<keyword evidence="5" id="KW-0998">Cell outer membrane</keyword>
<dbReference type="InterPro" id="IPR033985">
    <property type="entry name" value="SusD-like_N"/>
</dbReference>
<comment type="similarity">
    <text evidence="2">Belongs to the SusD family.</text>
</comment>
<accession>A0A1I1IEJ5</accession>
<evidence type="ECO:0000256" key="3">
    <source>
        <dbReference type="ARBA" id="ARBA00022729"/>
    </source>
</evidence>
<protein>
    <submittedName>
        <fullName evidence="8">Starch-binding associating with outer membrane</fullName>
    </submittedName>
</protein>
<name>A0A1I1IEJ5_9SPHI</name>
<evidence type="ECO:0000256" key="5">
    <source>
        <dbReference type="ARBA" id="ARBA00023237"/>
    </source>
</evidence>
<evidence type="ECO:0000259" key="6">
    <source>
        <dbReference type="Pfam" id="PF07980"/>
    </source>
</evidence>
<comment type="subcellular location">
    <subcellularLocation>
        <location evidence="1">Cell outer membrane</location>
    </subcellularLocation>
</comment>
<gene>
    <name evidence="8" type="ORF">SAMN05421747_10922</name>
</gene>
<dbReference type="Pfam" id="PF07980">
    <property type="entry name" value="SusD_RagB"/>
    <property type="match status" value="1"/>
</dbReference>
<dbReference type="SUPFAM" id="SSF48452">
    <property type="entry name" value="TPR-like"/>
    <property type="match status" value="1"/>
</dbReference>